<sequence length="20" mass="2272">MVKHSFALPGTLLLFISYYA</sequence>
<evidence type="ECO:0000313" key="1">
    <source>
        <dbReference type="EMBL" id="JAE35257.1"/>
    </source>
</evidence>
<reference evidence="1" key="1">
    <citation type="submission" date="2014-09" db="EMBL/GenBank/DDBJ databases">
        <authorList>
            <person name="Magalhaes I.L.F."/>
            <person name="Oliveira U."/>
            <person name="Santos F.R."/>
            <person name="Vidigal T.H.D.A."/>
            <person name="Brescovit A.D."/>
            <person name="Santos A.J."/>
        </authorList>
    </citation>
    <scope>NUCLEOTIDE SEQUENCE</scope>
    <source>
        <tissue evidence="1">Shoot tissue taken approximately 20 cm above the soil surface</tissue>
    </source>
</reference>
<proteinExistence type="predicted"/>
<organism evidence="1">
    <name type="scientific">Arundo donax</name>
    <name type="common">Giant reed</name>
    <name type="synonym">Donax arundinaceus</name>
    <dbReference type="NCBI Taxonomy" id="35708"/>
    <lineage>
        <taxon>Eukaryota</taxon>
        <taxon>Viridiplantae</taxon>
        <taxon>Streptophyta</taxon>
        <taxon>Embryophyta</taxon>
        <taxon>Tracheophyta</taxon>
        <taxon>Spermatophyta</taxon>
        <taxon>Magnoliopsida</taxon>
        <taxon>Liliopsida</taxon>
        <taxon>Poales</taxon>
        <taxon>Poaceae</taxon>
        <taxon>PACMAD clade</taxon>
        <taxon>Arundinoideae</taxon>
        <taxon>Arundineae</taxon>
        <taxon>Arundo</taxon>
    </lineage>
</organism>
<accession>A0A0A9HES7</accession>
<dbReference type="AlphaFoldDB" id="A0A0A9HES7"/>
<protein>
    <submittedName>
        <fullName evidence="1">Uncharacterized protein</fullName>
    </submittedName>
</protein>
<dbReference type="EMBL" id="GBRH01162639">
    <property type="protein sequence ID" value="JAE35257.1"/>
    <property type="molecule type" value="Transcribed_RNA"/>
</dbReference>
<reference evidence="1" key="2">
    <citation type="journal article" date="2015" name="Data Brief">
        <title>Shoot transcriptome of the giant reed, Arundo donax.</title>
        <authorList>
            <person name="Barrero R.A."/>
            <person name="Guerrero F.D."/>
            <person name="Moolhuijzen P."/>
            <person name="Goolsby J.A."/>
            <person name="Tidwell J."/>
            <person name="Bellgard S.E."/>
            <person name="Bellgard M.I."/>
        </authorList>
    </citation>
    <scope>NUCLEOTIDE SEQUENCE</scope>
    <source>
        <tissue evidence="1">Shoot tissue taken approximately 20 cm above the soil surface</tissue>
    </source>
</reference>
<name>A0A0A9HES7_ARUDO</name>